<feature type="DNA-binding region" description="H-T-H motif" evidence="2">
    <location>
        <begin position="31"/>
        <end position="50"/>
    </location>
</feature>
<sequence length="201" mass="22662">MSKELQQESRRKMIIEIAGKQFLEYGYGATTMSAIASAYGGSKETLWRYFPNKEVLFAAYIEHATASFRGRLAPNLKSDKPLEQSLRDFAKHYIDEIYSSESIDLHRLAVGESARFPEVGRLFYERAPKATEELLENFLETQMSIGKLPSGDAGRAARTLIQLCMMARYPVIFCVDKASSIDSTELARMSVLDFMTIYGPS</sequence>
<dbReference type="InterPro" id="IPR039536">
    <property type="entry name" value="TetR_C_Proteobacteria"/>
</dbReference>
<proteinExistence type="predicted"/>
<dbReference type="PROSITE" id="PS50977">
    <property type="entry name" value="HTH_TETR_2"/>
    <property type="match status" value="1"/>
</dbReference>
<dbReference type="Gene3D" id="1.10.10.60">
    <property type="entry name" value="Homeodomain-like"/>
    <property type="match status" value="1"/>
</dbReference>
<organism evidence="4 5">
    <name type="scientific">Pedobacter cryoconitis</name>
    <dbReference type="NCBI Taxonomy" id="188932"/>
    <lineage>
        <taxon>Bacteria</taxon>
        <taxon>Pseudomonadati</taxon>
        <taxon>Bacteroidota</taxon>
        <taxon>Sphingobacteriia</taxon>
        <taxon>Sphingobacteriales</taxon>
        <taxon>Sphingobacteriaceae</taxon>
        <taxon>Pedobacter</taxon>
    </lineage>
</organism>
<dbReference type="SUPFAM" id="SSF48498">
    <property type="entry name" value="Tetracyclin repressor-like, C-terminal domain"/>
    <property type="match status" value="1"/>
</dbReference>
<dbReference type="AlphaFoldDB" id="A0A127V9K9"/>
<protein>
    <submittedName>
        <fullName evidence="4">TetR family transcriptional regulator</fullName>
    </submittedName>
</protein>
<dbReference type="InterPro" id="IPR036271">
    <property type="entry name" value="Tet_transcr_reg_TetR-rel_C_sf"/>
</dbReference>
<evidence type="ECO:0000256" key="2">
    <source>
        <dbReference type="PROSITE-ProRule" id="PRU00335"/>
    </source>
</evidence>
<evidence type="ECO:0000256" key="1">
    <source>
        <dbReference type="ARBA" id="ARBA00023125"/>
    </source>
</evidence>
<dbReference type="Pfam" id="PF14246">
    <property type="entry name" value="TetR_C_7"/>
    <property type="match status" value="1"/>
</dbReference>
<dbReference type="PANTHER" id="PTHR30055:SF146">
    <property type="entry name" value="HTH-TYPE TRANSCRIPTIONAL DUAL REGULATOR CECR"/>
    <property type="match status" value="1"/>
</dbReference>
<name>A0A127V9K9_9SPHI</name>
<dbReference type="Proteomes" id="UP000071561">
    <property type="component" value="Chromosome"/>
</dbReference>
<reference evidence="4 5" key="1">
    <citation type="submission" date="2016-03" db="EMBL/GenBank/DDBJ databases">
        <title>Complete genome sequence of Pedobacter cryoconitis PAMC 27485.</title>
        <authorList>
            <person name="Lee J."/>
            <person name="Kim O.-S."/>
        </authorList>
    </citation>
    <scope>NUCLEOTIDE SEQUENCE [LARGE SCALE GENOMIC DNA]</scope>
    <source>
        <strain evidence="4 5">PAMC 27485</strain>
    </source>
</reference>
<dbReference type="PANTHER" id="PTHR30055">
    <property type="entry name" value="HTH-TYPE TRANSCRIPTIONAL REGULATOR RUTR"/>
    <property type="match status" value="1"/>
</dbReference>
<feature type="domain" description="HTH tetR-type" evidence="3">
    <location>
        <begin position="8"/>
        <end position="68"/>
    </location>
</feature>
<dbReference type="Pfam" id="PF00440">
    <property type="entry name" value="TetR_N"/>
    <property type="match status" value="1"/>
</dbReference>
<dbReference type="PRINTS" id="PR00455">
    <property type="entry name" value="HTHTETR"/>
</dbReference>
<keyword evidence="5" id="KW-1185">Reference proteome</keyword>
<dbReference type="RefSeq" id="WP_068397754.1">
    <property type="nucleotide sequence ID" value="NZ_CP014504.1"/>
</dbReference>
<evidence type="ECO:0000313" key="5">
    <source>
        <dbReference type="Proteomes" id="UP000071561"/>
    </source>
</evidence>
<dbReference type="GO" id="GO:0000976">
    <property type="term" value="F:transcription cis-regulatory region binding"/>
    <property type="evidence" value="ECO:0007669"/>
    <property type="project" value="TreeGrafter"/>
</dbReference>
<dbReference type="PATRIC" id="fig|188932.3.peg.1206"/>
<dbReference type="GO" id="GO:0003700">
    <property type="term" value="F:DNA-binding transcription factor activity"/>
    <property type="evidence" value="ECO:0007669"/>
    <property type="project" value="TreeGrafter"/>
</dbReference>
<evidence type="ECO:0000313" key="4">
    <source>
        <dbReference type="EMBL" id="AMP98092.1"/>
    </source>
</evidence>
<dbReference type="InterPro" id="IPR009057">
    <property type="entry name" value="Homeodomain-like_sf"/>
</dbReference>
<gene>
    <name evidence="4" type="ORF">AY601_1165</name>
</gene>
<dbReference type="SUPFAM" id="SSF46689">
    <property type="entry name" value="Homeodomain-like"/>
    <property type="match status" value="1"/>
</dbReference>
<keyword evidence="1 2" id="KW-0238">DNA-binding</keyword>
<dbReference type="InterPro" id="IPR001647">
    <property type="entry name" value="HTH_TetR"/>
</dbReference>
<dbReference type="Gene3D" id="1.10.357.10">
    <property type="entry name" value="Tetracycline Repressor, domain 2"/>
    <property type="match status" value="1"/>
</dbReference>
<evidence type="ECO:0000259" key="3">
    <source>
        <dbReference type="PROSITE" id="PS50977"/>
    </source>
</evidence>
<dbReference type="InterPro" id="IPR050109">
    <property type="entry name" value="HTH-type_TetR-like_transc_reg"/>
</dbReference>
<dbReference type="KEGG" id="pcm:AY601_1165"/>
<dbReference type="EMBL" id="CP014504">
    <property type="protein sequence ID" value="AMP98092.1"/>
    <property type="molecule type" value="Genomic_DNA"/>
</dbReference>
<accession>A0A127V9K9</accession>
<dbReference type="OrthoDB" id="9814200at2"/>